<gene>
    <name evidence="1" type="ORF">QWT87_19990</name>
</gene>
<evidence type="ECO:0000313" key="2">
    <source>
        <dbReference type="Proteomes" id="UP001168128"/>
    </source>
</evidence>
<proteinExistence type="predicted"/>
<dbReference type="EMBL" id="JAULSJ010000051">
    <property type="protein sequence ID" value="MDO3427164.1"/>
    <property type="molecule type" value="Genomic_DNA"/>
</dbReference>
<dbReference type="Proteomes" id="UP001168128">
    <property type="component" value="Unassembled WGS sequence"/>
</dbReference>
<name>A0ABT8UCH0_9FLAO</name>
<evidence type="ECO:0000313" key="1">
    <source>
        <dbReference type="EMBL" id="MDO3427164.1"/>
    </source>
</evidence>
<keyword evidence="2" id="KW-1185">Reference proteome</keyword>
<protein>
    <submittedName>
        <fullName evidence="1">DUF3871 family protein</fullName>
    </submittedName>
</protein>
<dbReference type="Pfam" id="PF12987">
    <property type="entry name" value="DUF3871"/>
    <property type="match status" value="1"/>
</dbReference>
<organism evidence="1 2">
    <name type="scientific">Chryseobacterium urinae</name>
    <dbReference type="NCBI Taxonomy" id="3058400"/>
    <lineage>
        <taxon>Bacteria</taxon>
        <taxon>Pseudomonadati</taxon>
        <taxon>Bacteroidota</taxon>
        <taxon>Flavobacteriia</taxon>
        <taxon>Flavobacteriales</taxon>
        <taxon>Weeksellaceae</taxon>
        <taxon>Chryseobacterium group</taxon>
        <taxon>Chryseobacterium</taxon>
    </lineage>
</organism>
<accession>A0ABT8UCH0</accession>
<dbReference type="InterPro" id="IPR024353">
    <property type="entry name" value="DUF3871"/>
</dbReference>
<sequence length="375" mass="43454">MEYTNNTAVMELHNVQRSSHLNLEAVNIQDAEVFYPSRMNEIKEVEPRSVQPLLISNTISTTTDATVSAYVHKPFIEANTLQVDLSHLKSDCIIPVFSKDNEKTIAHQEFIEIVTNTVMKMFPHHSISNPEIRVSHQIKGRTPDAIYKSAKDLLDHEKTIYYERMAFIIQIPSIVDTINGNELALTLGGVRSYNLENLYNKKTFEKFKFFIGFQNKVCCNLCVSSDGFVEEMRVGNYYELQEKVTNVIQNYNAQSHLEVMKSLSHSLLTEHQFAQLLGKSRLYQHLPKKERLAIPCLNFNDSQLNTIAKDYYEDENFCRNENGDINLWNVYNLFTQANKSSYIDTFLDRNLNAFEFSKGIQKTLNRDSKYHWFLS</sequence>
<reference evidence="1" key="1">
    <citation type="submission" date="2023-07" db="EMBL/GenBank/DDBJ databases">
        <title>AMR profile of multidrug- resistance Chryseobacterium gambrini related strain.</title>
        <authorList>
            <person name="Kirdat K."/>
            <person name="Bhatt A."/>
            <person name="Kuyare S."/>
            <person name="Yadav A."/>
        </authorList>
    </citation>
    <scope>NUCLEOTIDE SEQUENCE</scope>
    <source>
        <strain evidence="1">APV-1</strain>
    </source>
</reference>
<comment type="caution">
    <text evidence="1">The sequence shown here is derived from an EMBL/GenBank/DDBJ whole genome shotgun (WGS) entry which is preliminary data.</text>
</comment>
<dbReference type="RefSeq" id="WP_302718380.1">
    <property type="nucleotide sequence ID" value="NZ_JAULSJ010000051.1"/>
</dbReference>